<name>A0A224Y6E7_9HEMI</name>
<evidence type="ECO:0000256" key="1">
    <source>
        <dbReference type="SAM" id="Phobius"/>
    </source>
</evidence>
<dbReference type="EMBL" id="GFTR01000337">
    <property type="protein sequence ID" value="JAW16089.1"/>
    <property type="molecule type" value="Transcribed_RNA"/>
</dbReference>
<reference evidence="2" key="1">
    <citation type="journal article" date="2018" name="PLoS Negl. Trop. Dis.">
        <title>An insight into the salivary gland and fat body transcriptome of Panstrongylus lignarius (Hemiptera: Heteroptera), the main vector of Chagas disease in Peru.</title>
        <authorList>
            <person name="Nevoa J.C."/>
            <person name="Mendes M.T."/>
            <person name="da Silva M.V."/>
            <person name="Soares S.C."/>
            <person name="Oliveira C.J.F."/>
            <person name="Ribeiro J.M.C."/>
        </authorList>
    </citation>
    <scope>NUCLEOTIDE SEQUENCE</scope>
</reference>
<protein>
    <submittedName>
        <fullName evidence="2">Putative secreted protein</fullName>
    </submittedName>
</protein>
<evidence type="ECO:0000313" key="2">
    <source>
        <dbReference type="EMBL" id="JAW16089.1"/>
    </source>
</evidence>
<keyword evidence="1" id="KW-1133">Transmembrane helix</keyword>
<dbReference type="AlphaFoldDB" id="A0A224Y6E7"/>
<sequence length="71" mass="8345">MRVILSPFIIILPSDLLFFVFILYSSASSNTKFMYSSKPTMCPSILRLIFSYNHTHTRDLFCKYLKIRFIG</sequence>
<keyword evidence="1" id="KW-0812">Transmembrane</keyword>
<accession>A0A224Y6E7</accession>
<organism evidence="2">
    <name type="scientific">Panstrongylus lignarius</name>
    <dbReference type="NCBI Taxonomy" id="156445"/>
    <lineage>
        <taxon>Eukaryota</taxon>
        <taxon>Metazoa</taxon>
        <taxon>Ecdysozoa</taxon>
        <taxon>Arthropoda</taxon>
        <taxon>Hexapoda</taxon>
        <taxon>Insecta</taxon>
        <taxon>Pterygota</taxon>
        <taxon>Neoptera</taxon>
        <taxon>Paraneoptera</taxon>
        <taxon>Hemiptera</taxon>
        <taxon>Heteroptera</taxon>
        <taxon>Panheteroptera</taxon>
        <taxon>Cimicomorpha</taxon>
        <taxon>Reduviidae</taxon>
        <taxon>Triatominae</taxon>
        <taxon>Panstrongylus</taxon>
    </lineage>
</organism>
<proteinExistence type="predicted"/>
<feature type="transmembrane region" description="Helical" evidence="1">
    <location>
        <begin position="6"/>
        <end position="24"/>
    </location>
</feature>
<keyword evidence="1" id="KW-0472">Membrane</keyword>